<protein>
    <submittedName>
        <fullName evidence="1">Uncharacterized protein</fullName>
    </submittedName>
</protein>
<proteinExistence type="predicted"/>
<evidence type="ECO:0000313" key="1">
    <source>
        <dbReference type="EMBL" id="MCI33957.1"/>
    </source>
</evidence>
<evidence type="ECO:0000313" key="2">
    <source>
        <dbReference type="Proteomes" id="UP000265520"/>
    </source>
</evidence>
<accession>A0A392RCN5</accession>
<sequence>MENWKKLPSNNMMGRLSWSKKLEVASTQLTASFRGCDRVAKVLTFRVLRGEYVAEFKRPIQAGS</sequence>
<name>A0A392RCN5_9FABA</name>
<organism evidence="1 2">
    <name type="scientific">Trifolium medium</name>
    <dbReference type="NCBI Taxonomy" id="97028"/>
    <lineage>
        <taxon>Eukaryota</taxon>
        <taxon>Viridiplantae</taxon>
        <taxon>Streptophyta</taxon>
        <taxon>Embryophyta</taxon>
        <taxon>Tracheophyta</taxon>
        <taxon>Spermatophyta</taxon>
        <taxon>Magnoliopsida</taxon>
        <taxon>eudicotyledons</taxon>
        <taxon>Gunneridae</taxon>
        <taxon>Pentapetalae</taxon>
        <taxon>rosids</taxon>
        <taxon>fabids</taxon>
        <taxon>Fabales</taxon>
        <taxon>Fabaceae</taxon>
        <taxon>Papilionoideae</taxon>
        <taxon>50 kb inversion clade</taxon>
        <taxon>NPAAA clade</taxon>
        <taxon>Hologalegina</taxon>
        <taxon>IRL clade</taxon>
        <taxon>Trifolieae</taxon>
        <taxon>Trifolium</taxon>
    </lineage>
</organism>
<comment type="caution">
    <text evidence="1">The sequence shown here is derived from an EMBL/GenBank/DDBJ whole genome shotgun (WGS) entry which is preliminary data.</text>
</comment>
<reference evidence="1 2" key="1">
    <citation type="journal article" date="2018" name="Front. Plant Sci.">
        <title>Red Clover (Trifolium pratense) and Zigzag Clover (T. medium) - A Picture of Genomic Similarities and Differences.</title>
        <authorList>
            <person name="Dluhosova J."/>
            <person name="Istvanek J."/>
            <person name="Nedelnik J."/>
            <person name="Repkova J."/>
        </authorList>
    </citation>
    <scope>NUCLEOTIDE SEQUENCE [LARGE SCALE GENOMIC DNA]</scope>
    <source>
        <strain evidence="2">cv. 10/8</strain>
        <tissue evidence="1">Leaf</tissue>
    </source>
</reference>
<keyword evidence="2" id="KW-1185">Reference proteome</keyword>
<dbReference type="AlphaFoldDB" id="A0A392RCN5"/>
<dbReference type="Proteomes" id="UP000265520">
    <property type="component" value="Unassembled WGS sequence"/>
</dbReference>
<dbReference type="EMBL" id="LXQA010208885">
    <property type="protein sequence ID" value="MCI33957.1"/>
    <property type="molecule type" value="Genomic_DNA"/>
</dbReference>